<keyword evidence="3" id="KW-1003">Cell membrane</keyword>
<dbReference type="InterPro" id="IPR011009">
    <property type="entry name" value="Kinase-like_dom_sf"/>
</dbReference>
<protein>
    <recommendedName>
        <fullName evidence="2">non-specific serine/threonine protein kinase</fullName>
        <ecNumber evidence="2">2.7.11.1</ecNumber>
    </recommendedName>
</protein>
<dbReference type="KEGG" id="dzi:111298048"/>
<dbReference type="OrthoDB" id="676979at2759"/>
<keyword evidence="11 20" id="KW-0547">Nucleotide-binding</keyword>
<feature type="domain" description="Protein kinase" evidence="22">
    <location>
        <begin position="445"/>
        <end position="725"/>
    </location>
</feature>
<dbReference type="PANTHER" id="PTHR27008">
    <property type="entry name" value="OS04G0122200 PROTEIN"/>
    <property type="match status" value="1"/>
</dbReference>
<evidence type="ECO:0000256" key="2">
    <source>
        <dbReference type="ARBA" id="ARBA00012513"/>
    </source>
</evidence>
<dbReference type="AlphaFoldDB" id="A0A6P5Z6Y8"/>
<organism evidence="23 24">
    <name type="scientific">Durio zibethinus</name>
    <name type="common">Durian</name>
    <dbReference type="NCBI Taxonomy" id="66656"/>
    <lineage>
        <taxon>Eukaryota</taxon>
        <taxon>Viridiplantae</taxon>
        <taxon>Streptophyta</taxon>
        <taxon>Embryophyta</taxon>
        <taxon>Tracheophyta</taxon>
        <taxon>Spermatophyta</taxon>
        <taxon>Magnoliopsida</taxon>
        <taxon>eudicotyledons</taxon>
        <taxon>Gunneridae</taxon>
        <taxon>Pentapetalae</taxon>
        <taxon>rosids</taxon>
        <taxon>malvids</taxon>
        <taxon>Malvales</taxon>
        <taxon>Malvaceae</taxon>
        <taxon>Helicteroideae</taxon>
        <taxon>Durio</taxon>
    </lineage>
</organism>
<keyword evidence="7" id="KW-0808">Transferase</keyword>
<comment type="subcellular location">
    <subcellularLocation>
        <location evidence="1">Cell membrane</location>
        <topology evidence="1">Single-pass membrane protein</topology>
    </subcellularLocation>
</comment>
<dbReference type="InterPro" id="IPR008271">
    <property type="entry name" value="Ser/Thr_kinase_AS"/>
</dbReference>
<dbReference type="InterPro" id="IPR003591">
    <property type="entry name" value="Leu-rich_rpt_typical-subtyp"/>
</dbReference>
<comment type="catalytic activity">
    <reaction evidence="18">
        <text>L-threonyl-[protein] + ATP = O-phospho-L-threonyl-[protein] + ADP + H(+)</text>
        <dbReference type="Rhea" id="RHEA:46608"/>
        <dbReference type="Rhea" id="RHEA-COMP:11060"/>
        <dbReference type="Rhea" id="RHEA-COMP:11605"/>
        <dbReference type="ChEBI" id="CHEBI:15378"/>
        <dbReference type="ChEBI" id="CHEBI:30013"/>
        <dbReference type="ChEBI" id="CHEBI:30616"/>
        <dbReference type="ChEBI" id="CHEBI:61977"/>
        <dbReference type="ChEBI" id="CHEBI:456216"/>
        <dbReference type="EC" id="2.7.11.1"/>
    </reaction>
</comment>
<evidence type="ECO:0000313" key="24">
    <source>
        <dbReference type="RefSeq" id="XP_022748484.1"/>
    </source>
</evidence>
<evidence type="ECO:0000256" key="17">
    <source>
        <dbReference type="ARBA" id="ARBA00023180"/>
    </source>
</evidence>
<evidence type="ECO:0000256" key="10">
    <source>
        <dbReference type="ARBA" id="ARBA00022737"/>
    </source>
</evidence>
<evidence type="ECO:0000256" key="5">
    <source>
        <dbReference type="ARBA" id="ARBA00022553"/>
    </source>
</evidence>
<dbReference type="FunFam" id="3.80.10.10:FF:000095">
    <property type="entry name" value="LRR receptor-like serine/threonine-protein kinase GSO1"/>
    <property type="match status" value="1"/>
</dbReference>
<dbReference type="InterPro" id="IPR051809">
    <property type="entry name" value="Plant_receptor-like_S/T_kinase"/>
</dbReference>
<evidence type="ECO:0000256" key="4">
    <source>
        <dbReference type="ARBA" id="ARBA00022527"/>
    </source>
</evidence>
<dbReference type="InterPro" id="IPR017441">
    <property type="entry name" value="Protein_kinase_ATP_BS"/>
</dbReference>
<dbReference type="RefSeq" id="XP_022748484.1">
    <property type="nucleotide sequence ID" value="XM_022892749.1"/>
</dbReference>
<dbReference type="FunFam" id="3.30.200.20:FF:000661">
    <property type="entry name" value="Serine-threonine protein kinase plant-type"/>
    <property type="match status" value="1"/>
</dbReference>
<evidence type="ECO:0000256" key="8">
    <source>
        <dbReference type="ARBA" id="ARBA00022692"/>
    </source>
</evidence>
<dbReference type="SMART" id="SM00369">
    <property type="entry name" value="LRR_TYP"/>
    <property type="match status" value="6"/>
</dbReference>
<keyword evidence="13 20" id="KW-0067">ATP-binding</keyword>
<name>A0A6P5Z6Y8_DURZI</name>
<evidence type="ECO:0000256" key="21">
    <source>
        <dbReference type="SAM" id="Phobius"/>
    </source>
</evidence>
<feature type="binding site" evidence="20">
    <location>
        <position position="473"/>
    </location>
    <ligand>
        <name>ATP</name>
        <dbReference type="ChEBI" id="CHEBI:30616"/>
    </ligand>
</feature>
<dbReference type="SMART" id="SM00220">
    <property type="entry name" value="S_TKc"/>
    <property type="match status" value="1"/>
</dbReference>
<gene>
    <name evidence="24" type="primary">LOC111298048</name>
</gene>
<keyword evidence="5" id="KW-0597">Phosphoprotein</keyword>
<keyword evidence="23" id="KW-1185">Reference proteome</keyword>
<evidence type="ECO:0000256" key="7">
    <source>
        <dbReference type="ARBA" id="ARBA00022679"/>
    </source>
</evidence>
<evidence type="ECO:0000256" key="16">
    <source>
        <dbReference type="ARBA" id="ARBA00023170"/>
    </source>
</evidence>
<keyword evidence="15 21" id="KW-0472">Membrane</keyword>
<dbReference type="Proteomes" id="UP000515121">
    <property type="component" value="Unplaced"/>
</dbReference>
<keyword evidence="12" id="KW-0418">Kinase</keyword>
<dbReference type="GO" id="GO:0005886">
    <property type="term" value="C:plasma membrane"/>
    <property type="evidence" value="ECO:0007669"/>
    <property type="project" value="UniProtKB-SubCell"/>
</dbReference>
<dbReference type="InterPro" id="IPR032675">
    <property type="entry name" value="LRR_dom_sf"/>
</dbReference>
<sequence>MSSASNLEVLYLWGNNLSGNIPGSISNVSKLRILELEQNSFFGLIPDALGNLRFLETLHLWSNHLTTKTSTHEWSFLNSLANCRHLRILELSLNPLNGILPTSISNLSTSLQQLWVNHCKIRGSIPMEIGSLSNAILLDLSSNKLSGPIPTTIGRLKNLQLLHLYGNKLQGFIPHDLCGLKGLYKLSLGDNELDGPLPTCFSDLTSLRYLYLFSNKLHSTIPLTFWSLKDILEIDLSSNNLSGSLPLDIGNLKVLISLKLSRNLLSSDIPPTIGSLHDLQVLNLASNRLQGPIPESFGDLMSLKSLDLSNNNFSGIIPKSLERLYDLNYFNVSFNRLEGEIPSGGPFLNFTAKSFMKNYALCGSPRLQVSPCKNKIHRKFKKTALHALRYVLPTFASIIIVIAVIIVYKKKQQGNMNLAIVEDLIPVEKWRRISYNQLLEGTNGFSENNLLGSGSFGSVYKGILLDGTNVAIKAFNLQIDGAFRSFEIECEVMSNIFHRNLVKVISCCSTIDFKALVLEFMPNGSLEKWLYSYNYFLDILQRINIMMDVASALEYLHLGHPTPIIHCDLKPSNVLLDKDMVAHVGDFGISKLLGEEDSMKQTMTLATIGYMAPEYGSAGIISIKSDVYSYGILLMEIFTRKRPTDESFAGEMSMRHWVKMSLSNGIIDVADSSLVHKEDEYFVVKVNCISSIMALALDCSSDLPENRINMKDVVSMLKNIKREFLKNMEKD</sequence>
<evidence type="ECO:0000256" key="18">
    <source>
        <dbReference type="ARBA" id="ARBA00047899"/>
    </source>
</evidence>
<dbReference type="PANTHER" id="PTHR27008:SF583">
    <property type="entry name" value="LRR RECEPTOR-LIKE SERINE_THREONINE-PROTEIN KINASE FLS2"/>
    <property type="match status" value="1"/>
</dbReference>
<evidence type="ECO:0000256" key="14">
    <source>
        <dbReference type="ARBA" id="ARBA00022989"/>
    </source>
</evidence>
<dbReference type="Gene3D" id="3.80.10.10">
    <property type="entry name" value="Ribonuclease Inhibitor"/>
    <property type="match status" value="2"/>
</dbReference>
<evidence type="ECO:0000256" key="19">
    <source>
        <dbReference type="ARBA" id="ARBA00048679"/>
    </source>
</evidence>
<reference evidence="24" key="1">
    <citation type="submission" date="2025-08" db="UniProtKB">
        <authorList>
            <consortium name="RefSeq"/>
        </authorList>
    </citation>
    <scope>IDENTIFICATION</scope>
    <source>
        <tissue evidence="24">Fruit stalk</tissue>
    </source>
</reference>
<keyword evidence="17" id="KW-0325">Glycoprotein</keyword>
<keyword evidence="4" id="KW-0723">Serine/threonine-protein kinase</keyword>
<dbReference type="PROSITE" id="PS00108">
    <property type="entry name" value="PROTEIN_KINASE_ST"/>
    <property type="match status" value="1"/>
</dbReference>
<evidence type="ECO:0000259" key="22">
    <source>
        <dbReference type="PROSITE" id="PS50011"/>
    </source>
</evidence>
<dbReference type="Pfam" id="PF00560">
    <property type="entry name" value="LRR_1"/>
    <property type="match status" value="4"/>
</dbReference>
<keyword evidence="14 21" id="KW-1133">Transmembrane helix</keyword>
<keyword evidence="9" id="KW-0732">Signal</keyword>
<dbReference type="InterPro" id="IPR001245">
    <property type="entry name" value="Ser-Thr/Tyr_kinase_cat_dom"/>
</dbReference>
<dbReference type="SUPFAM" id="SSF56112">
    <property type="entry name" value="Protein kinase-like (PK-like)"/>
    <property type="match status" value="1"/>
</dbReference>
<evidence type="ECO:0000313" key="23">
    <source>
        <dbReference type="Proteomes" id="UP000515121"/>
    </source>
</evidence>
<comment type="catalytic activity">
    <reaction evidence="19">
        <text>L-seryl-[protein] + ATP = O-phospho-L-seryl-[protein] + ADP + H(+)</text>
        <dbReference type="Rhea" id="RHEA:17989"/>
        <dbReference type="Rhea" id="RHEA-COMP:9863"/>
        <dbReference type="Rhea" id="RHEA-COMP:11604"/>
        <dbReference type="ChEBI" id="CHEBI:15378"/>
        <dbReference type="ChEBI" id="CHEBI:29999"/>
        <dbReference type="ChEBI" id="CHEBI:30616"/>
        <dbReference type="ChEBI" id="CHEBI:83421"/>
        <dbReference type="ChEBI" id="CHEBI:456216"/>
        <dbReference type="EC" id="2.7.11.1"/>
    </reaction>
</comment>
<keyword evidence="6" id="KW-0433">Leucine-rich repeat</keyword>
<dbReference type="Pfam" id="PF13855">
    <property type="entry name" value="LRR_8"/>
    <property type="match status" value="3"/>
</dbReference>
<feature type="transmembrane region" description="Helical" evidence="21">
    <location>
        <begin position="387"/>
        <end position="408"/>
    </location>
</feature>
<evidence type="ECO:0000256" key="6">
    <source>
        <dbReference type="ARBA" id="ARBA00022614"/>
    </source>
</evidence>
<dbReference type="PROSITE" id="PS50011">
    <property type="entry name" value="PROTEIN_KINASE_DOM"/>
    <property type="match status" value="1"/>
</dbReference>
<dbReference type="EC" id="2.7.11.1" evidence="2"/>
<dbReference type="PROSITE" id="PS51450">
    <property type="entry name" value="LRR"/>
    <property type="match status" value="1"/>
</dbReference>
<keyword evidence="8 21" id="KW-0812">Transmembrane</keyword>
<evidence type="ECO:0000256" key="9">
    <source>
        <dbReference type="ARBA" id="ARBA00022729"/>
    </source>
</evidence>
<evidence type="ECO:0000256" key="1">
    <source>
        <dbReference type="ARBA" id="ARBA00004162"/>
    </source>
</evidence>
<evidence type="ECO:0000256" key="11">
    <source>
        <dbReference type="ARBA" id="ARBA00022741"/>
    </source>
</evidence>
<dbReference type="Gene3D" id="3.30.200.20">
    <property type="entry name" value="Phosphorylase Kinase, domain 1"/>
    <property type="match status" value="1"/>
</dbReference>
<dbReference type="FunFam" id="1.10.510.10:FF:000358">
    <property type="entry name" value="Putative leucine-rich repeat receptor-like serine/threonine-protein kinase"/>
    <property type="match status" value="1"/>
</dbReference>
<keyword evidence="16" id="KW-0675">Receptor</keyword>
<evidence type="ECO:0000256" key="20">
    <source>
        <dbReference type="PROSITE-ProRule" id="PRU10141"/>
    </source>
</evidence>
<accession>A0A6P5Z6Y8</accession>
<dbReference type="Gene3D" id="1.10.510.10">
    <property type="entry name" value="Transferase(Phosphotransferase) domain 1"/>
    <property type="match status" value="1"/>
</dbReference>
<keyword evidence="10" id="KW-0677">Repeat</keyword>
<dbReference type="GO" id="GO:0005524">
    <property type="term" value="F:ATP binding"/>
    <property type="evidence" value="ECO:0007669"/>
    <property type="project" value="UniProtKB-UniRule"/>
</dbReference>
<dbReference type="SUPFAM" id="SSF52047">
    <property type="entry name" value="RNI-like"/>
    <property type="match status" value="1"/>
</dbReference>
<evidence type="ECO:0000256" key="12">
    <source>
        <dbReference type="ARBA" id="ARBA00022777"/>
    </source>
</evidence>
<evidence type="ECO:0000256" key="3">
    <source>
        <dbReference type="ARBA" id="ARBA00022475"/>
    </source>
</evidence>
<dbReference type="InterPro" id="IPR001611">
    <property type="entry name" value="Leu-rich_rpt"/>
</dbReference>
<dbReference type="GO" id="GO:0004674">
    <property type="term" value="F:protein serine/threonine kinase activity"/>
    <property type="evidence" value="ECO:0007669"/>
    <property type="project" value="UniProtKB-KW"/>
</dbReference>
<dbReference type="Pfam" id="PF07714">
    <property type="entry name" value="PK_Tyr_Ser-Thr"/>
    <property type="match status" value="1"/>
</dbReference>
<evidence type="ECO:0000256" key="13">
    <source>
        <dbReference type="ARBA" id="ARBA00022840"/>
    </source>
</evidence>
<dbReference type="GeneID" id="111298048"/>
<dbReference type="InterPro" id="IPR000719">
    <property type="entry name" value="Prot_kinase_dom"/>
</dbReference>
<dbReference type="PROSITE" id="PS00107">
    <property type="entry name" value="PROTEIN_KINASE_ATP"/>
    <property type="match status" value="1"/>
</dbReference>
<evidence type="ECO:0000256" key="15">
    <source>
        <dbReference type="ARBA" id="ARBA00023136"/>
    </source>
</evidence>
<proteinExistence type="predicted"/>